<evidence type="ECO:0000313" key="5">
    <source>
        <dbReference type="EMBL" id="KZV58717.1"/>
    </source>
</evidence>
<gene>
    <name evidence="5" type="ORF">F511_40776</name>
</gene>
<dbReference type="InterPro" id="IPR038749">
    <property type="entry name" value="Sld5_GINS_A"/>
</dbReference>
<dbReference type="Proteomes" id="UP000250235">
    <property type="component" value="Unassembled WGS sequence"/>
</dbReference>
<dbReference type="InterPro" id="IPR036224">
    <property type="entry name" value="GINS_bundle-like_dom_sf"/>
</dbReference>
<dbReference type="SUPFAM" id="SSF158573">
    <property type="entry name" value="GINS helical bundle-like"/>
    <property type="match status" value="1"/>
</dbReference>
<comment type="subcellular location">
    <subcellularLocation>
        <location evidence="1">Nucleus</location>
    </subcellularLocation>
</comment>
<dbReference type="PANTHER" id="PTHR21206:SF0">
    <property type="entry name" value="DNA REPLICATION COMPLEX GINS PROTEIN SLD5"/>
    <property type="match status" value="1"/>
</dbReference>
<accession>A0A2Z7DFJ8</accession>
<evidence type="ECO:0000256" key="3">
    <source>
        <dbReference type="ARBA" id="ARBA00023242"/>
    </source>
</evidence>
<keyword evidence="6" id="KW-1185">Reference proteome</keyword>
<proteinExistence type="predicted"/>
<evidence type="ECO:0000256" key="2">
    <source>
        <dbReference type="ARBA" id="ARBA00022705"/>
    </source>
</evidence>
<dbReference type="PANTHER" id="PTHR21206">
    <property type="entry name" value="SLD5 PROTEIN"/>
    <property type="match status" value="1"/>
</dbReference>
<dbReference type="Pfam" id="PF05916">
    <property type="entry name" value="Sld5"/>
    <property type="match status" value="1"/>
</dbReference>
<dbReference type="EMBL" id="KQ986344">
    <property type="protein sequence ID" value="KZV58717.1"/>
    <property type="molecule type" value="Genomic_DNA"/>
</dbReference>
<feature type="domain" description="GINS subunit" evidence="4">
    <location>
        <begin position="69"/>
        <end position="123"/>
    </location>
</feature>
<evidence type="ECO:0000313" key="6">
    <source>
        <dbReference type="Proteomes" id="UP000250235"/>
    </source>
</evidence>
<sequence>MSGARERSLEDDYESLLSTTDAELLKRAWRNEKASPEILKFEVALIHRSRQQIQLMEETVEDFNKTGVDSLTVSLYQMDLDRTMFLLRSYLRIRLQKIEKYVFHIQKTTELRNRLSRQEQKFAVR</sequence>
<dbReference type="GO" id="GO:0000727">
    <property type="term" value="P:double-strand break repair via break-induced replication"/>
    <property type="evidence" value="ECO:0007669"/>
    <property type="project" value="TreeGrafter"/>
</dbReference>
<dbReference type="AlphaFoldDB" id="A0A2Z7DFJ8"/>
<name>A0A2Z7DFJ8_9LAMI</name>
<dbReference type="InterPro" id="IPR021151">
    <property type="entry name" value="GINS_A"/>
</dbReference>
<dbReference type="InterPro" id="IPR008591">
    <property type="entry name" value="GINS_Sld5"/>
</dbReference>
<reference evidence="5 6" key="1">
    <citation type="journal article" date="2015" name="Proc. Natl. Acad. Sci. U.S.A.">
        <title>The resurrection genome of Boea hygrometrica: A blueprint for survival of dehydration.</title>
        <authorList>
            <person name="Xiao L."/>
            <person name="Yang G."/>
            <person name="Zhang L."/>
            <person name="Yang X."/>
            <person name="Zhao S."/>
            <person name="Ji Z."/>
            <person name="Zhou Q."/>
            <person name="Hu M."/>
            <person name="Wang Y."/>
            <person name="Chen M."/>
            <person name="Xu Y."/>
            <person name="Jin H."/>
            <person name="Xiao X."/>
            <person name="Hu G."/>
            <person name="Bao F."/>
            <person name="Hu Y."/>
            <person name="Wan P."/>
            <person name="Li L."/>
            <person name="Deng X."/>
            <person name="Kuang T."/>
            <person name="Xiang C."/>
            <person name="Zhu J.K."/>
            <person name="Oliver M.J."/>
            <person name="He Y."/>
        </authorList>
    </citation>
    <scope>NUCLEOTIDE SEQUENCE [LARGE SCALE GENOMIC DNA]</scope>
    <source>
        <strain evidence="6">cv. XS01</strain>
    </source>
</reference>
<dbReference type="OrthoDB" id="338231at2759"/>
<dbReference type="Gene3D" id="1.20.58.1030">
    <property type="match status" value="1"/>
</dbReference>
<keyword evidence="3" id="KW-0539">Nucleus</keyword>
<evidence type="ECO:0000256" key="1">
    <source>
        <dbReference type="ARBA" id="ARBA00004123"/>
    </source>
</evidence>
<organism evidence="5 6">
    <name type="scientific">Dorcoceras hygrometricum</name>
    <dbReference type="NCBI Taxonomy" id="472368"/>
    <lineage>
        <taxon>Eukaryota</taxon>
        <taxon>Viridiplantae</taxon>
        <taxon>Streptophyta</taxon>
        <taxon>Embryophyta</taxon>
        <taxon>Tracheophyta</taxon>
        <taxon>Spermatophyta</taxon>
        <taxon>Magnoliopsida</taxon>
        <taxon>eudicotyledons</taxon>
        <taxon>Gunneridae</taxon>
        <taxon>Pentapetalae</taxon>
        <taxon>asterids</taxon>
        <taxon>lamiids</taxon>
        <taxon>Lamiales</taxon>
        <taxon>Gesneriaceae</taxon>
        <taxon>Didymocarpoideae</taxon>
        <taxon>Trichosporeae</taxon>
        <taxon>Loxocarpinae</taxon>
        <taxon>Dorcoceras</taxon>
    </lineage>
</organism>
<dbReference type="GO" id="GO:0006261">
    <property type="term" value="P:DNA-templated DNA replication"/>
    <property type="evidence" value="ECO:0007669"/>
    <property type="project" value="InterPro"/>
</dbReference>
<protein>
    <recommendedName>
        <fullName evidence="4">GINS subunit domain-containing protein</fullName>
    </recommendedName>
</protein>
<evidence type="ECO:0000259" key="4">
    <source>
        <dbReference type="Pfam" id="PF05916"/>
    </source>
</evidence>
<dbReference type="GO" id="GO:0000811">
    <property type="term" value="C:GINS complex"/>
    <property type="evidence" value="ECO:0007669"/>
    <property type="project" value="TreeGrafter"/>
</dbReference>
<dbReference type="PIRSF" id="PIRSF007764">
    <property type="entry name" value="Sld5"/>
    <property type="match status" value="1"/>
</dbReference>
<dbReference type="CDD" id="cd11711">
    <property type="entry name" value="GINS_A_Sld5"/>
    <property type="match status" value="1"/>
</dbReference>
<keyword evidence="2" id="KW-0235">DNA replication</keyword>